<proteinExistence type="predicted"/>
<dbReference type="STRING" id="204669.Acid345_0500"/>
<reference evidence="1 2" key="1">
    <citation type="journal article" date="2009" name="Appl. Environ. Microbiol.">
        <title>Three genomes from the phylum Acidobacteria provide insight into the lifestyles of these microorganisms in soils.</title>
        <authorList>
            <person name="Ward N.L."/>
            <person name="Challacombe J.F."/>
            <person name="Janssen P.H."/>
            <person name="Henrissat B."/>
            <person name="Coutinho P.M."/>
            <person name="Wu M."/>
            <person name="Xie G."/>
            <person name="Haft D.H."/>
            <person name="Sait M."/>
            <person name="Badger J."/>
            <person name="Barabote R.D."/>
            <person name="Bradley B."/>
            <person name="Brettin T.S."/>
            <person name="Brinkac L.M."/>
            <person name="Bruce D."/>
            <person name="Creasy T."/>
            <person name="Daugherty S.C."/>
            <person name="Davidsen T.M."/>
            <person name="DeBoy R.T."/>
            <person name="Detter J.C."/>
            <person name="Dodson R.J."/>
            <person name="Durkin A.S."/>
            <person name="Ganapathy A."/>
            <person name="Gwinn-Giglio M."/>
            <person name="Han C.S."/>
            <person name="Khouri H."/>
            <person name="Kiss H."/>
            <person name="Kothari S.P."/>
            <person name="Madupu R."/>
            <person name="Nelson K.E."/>
            <person name="Nelson W.C."/>
            <person name="Paulsen I."/>
            <person name="Penn K."/>
            <person name="Ren Q."/>
            <person name="Rosovitz M.J."/>
            <person name="Selengut J.D."/>
            <person name="Shrivastava S."/>
            <person name="Sullivan S.A."/>
            <person name="Tapia R."/>
            <person name="Thompson L.S."/>
            <person name="Watkins K.L."/>
            <person name="Yang Q."/>
            <person name="Yu C."/>
            <person name="Zafar N."/>
            <person name="Zhou L."/>
            <person name="Kuske C.R."/>
        </authorList>
    </citation>
    <scope>NUCLEOTIDE SEQUENCE [LARGE SCALE GENOMIC DNA]</scope>
    <source>
        <strain evidence="1 2">Ellin345</strain>
    </source>
</reference>
<dbReference type="InterPro" id="IPR031796">
    <property type="entry name" value="DUF5076"/>
</dbReference>
<keyword evidence="2" id="KW-1185">Reference proteome</keyword>
<evidence type="ECO:0000313" key="1">
    <source>
        <dbReference type="EMBL" id="ABF39505.1"/>
    </source>
</evidence>
<dbReference type="HOGENOM" id="CLU_158041_1_0_0"/>
<dbReference type="Pfam" id="PF16826">
    <property type="entry name" value="DUF5076"/>
    <property type="match status" value="1"/>
</dbReference>
<evidence type="ECO:0008006" key="3">
    <source>
        <dbReference type="Google" id="ProtNLM"/>
    </source>
</evidence>
<organism evidence="1 2">
    <name type="scientific">Koribacter versatilis (strain Ellin345)</name>
    <dbReference type="NCBI Taxonomy" id="204669"/>
    <lineage>
        <taxon>Bacteria</taxon>
        <taxon>Pseudomonadati</taxon>
        <taxon>Acidobacteriota</taxon>
        <taxon>Terriglobia</taxon>
        <taxon>Terriglobales</taxon>
        <taxon>Candidatus Korobacteraceae</taxon>
        <taxon>Candidatus Korobacter</taxon>
    </lineage>
</organism>
<dbReference type="OrthoDB" id="284440at2"/>
<dbReference type="EMBL" id="CP000360">
    <property type="protein sequence ID" value="ABF39505.1"/>
    <property type="molecule type" value="Genomic_DNA"/>
</dbReference>
<dbReference type="EnsemblBacteria" id="ABF39505">
    <property type="protein sequence ID" value="ABF39505"/>
    <property type="gene ID" value="Acid345_0500"/>
</dbReference>
<sequence length="99" mass="10755">MKELAAPPDANRVADAVEVLRAWIINQGLQVSLAPGSFGGGENEIIVWSILLTDITRHIADALHKSEGLDPKETINKIQAHFNLELDEPTAEAKGDFIV</sequence>
<dbReference type="RefSeq" id="WP_011521307.1">
    <property type="nucleotide sequence ID" value="NC_008009.1"/>
</dbReference>
<evidence type="ECO:0000313" key="2">
    <source>
        <dbReference type="Proteomes" id="UP000002432"/>
    </source>
</evidence>
<dbReference type="Gene3D" id="3.30.2370.10">
    <property type="entry name" value="putative pyruvate dehydrogenase"/>
    <property type="match status" value="1"/>
</dbReference>
<protein>
    <recommendedName>
        <fullName evidence="3">DUF5076 domain-containing protein</fullName>
    </recommendedName>
</protein>
<name>Q1IUE5_KORVE</name>
<accession>Q1IUE5</accession>
<dbReference type="AlphaFoldDB" id="Q1IUE5"/>
<gene>
    <name evidence="1" type="ordered locus">Acid345_0500</name>
</gene>
<dbReference type="Proteomes" id="UP000002432">
    <property type="component" value="Chromosome"/>
</dbReference>
<dbReference type="KEGG" id="aba:Acid345_0500"/>